<proteinExistence type="predicted"/>
<sequence length="185" mass="21345">MPEQKQRRRIEEREEIIWQTSVLMLGPPKSGTCYGNYRTATWEEWKTPQPDFVKINTDAAVNGDERRSGRARVASGDHGRILKCWAINAQKMGNAWMEETLRIWEAMIMAKEEGWNYIIKELDRKGIVDKLVKQEIDDLRYQAYEGAPDFELQYGNAKEQSLCFALYTLAVALPMLEIARAGLKS</sequence>
<dbReference type="AlphaFoldDB" id="A0ABD2Z698"/>
<dbReference type="EMBL" id="JBJUIK010000011">
    <property type="protein sequence ID" value="KAL3513825.1"/>
    <property type="molecule type" value="Genomic_DNA"/>
</dbReference>
<dbReference type="Proteomes" id="UP001630127">
    <property type="component" value="Unassembled WGS sequence"/>
</dbReference>
<reference evidence="2 3" key="1">
    <citation type="submission" date="2024-11" db="EMBL/GenBank/DDBJ databases">
        <title>A near-complete genome assembly of Cinchona calisaya.</title>
        <authorList>
            <person name="Lian D.C."/>
            <person name="Zhao X.W."/>
            <person name="Wei L."/>
        </authorList>
    </citation>
    <scope>NUCLEOTIDE SEQUENCE [LARGE SCALE GENOMIC DNA]</scope>
    <source>
        <tissue evidence="2">Nenye</tissue>
    </source>
</reference>
<name>A0ABD2Z698_9GENT</name>
<protein>
    <recommendedName>
        <fullName evidence="1">RNase H type-1 domain-containing protein</fullName>
    </recommendedName>
</protein>
<dbReference type="InterPro" id="IPR002156">
    <property type="entry name" value="RNaseH_domain"/>
</dbReference>
<comment type="caution">
    <text evidence="2">The sequence shown here is derived from an EMBL/GenBank/DDBJ whole genome shotgun (WGS) entry which is preliminary data.</text>
</comment>
<keyword evidence="3" id="KW-1185">Reference proteome</keyword>
<organism evidence="2 3">
    <name type="scientific">Cinchona calisaya</name>
    <dbReference type="NCBI Taxonomy" id="153742"/>
    <lineage>
        <taxon>Eukaryota</taxon>
        <taxon>Viridiplantae</taxon>
        <taxon>Streptophyta</taxon>
        <taxon>Embryophyta</taxon>
        <taxon>Tracheophyta</taxon>
        <taxon>Spermatophyta</taxon>
        <taxon>Magnoliopsida</taxon>
        <taxon>eudicotyledons</taxon>
        <taxon>Gunneridae</taxon>
        <taxon>Pentapetalae</taxon>
        <taxon>asterids</taxon>
        <taxon>lamiids</taxon>
        <taxon>Gentianales</taxon>
        <taxon>Rubiaceae</taxon>
        <taxon>Cinchonoideae</taxon>
        <taxon>Cinchoneae</taxon>
        <taxon>Cinchona</taxon>
    </lineage>
</organism>
<evidence type="ECO:0000313" key="3">
    <source>
        <dbReference type="Proteomes" id="UP001630127"/>
    </source>
</evidence>
<accession>A0ABD2Z698</accession>
<dbReference type="Pfam" id="PF13456">
    <property type="entry name" value="RVT_3"/>
    <property type="match status" value="1"/>
</dbReference>
<gene>
    <name evidence="2" type="ORF">ACH5RR_026542</name>
</gene>
<evidence type="ECO:0000313" key="2">
    <source>
        <dbReference type="EMBL" id="KAL3513825.1"/>
    </source>
</evidence>
<evidence type="ECO:0000259" key="1">
    <source>
        <dbReference type="Pfam" id="PF13456"/>
    </source>
</evidence>
<feature type="domain" description="RNase H type-1" evidence="1">
    <location>
        <begin position="56"/>
        <end position="135"/>
    </location>
</feature>